<dbReference type="Pfam" id="PF01712">
    <property type="entry name" value="dNK"/>
    <property type="match status" value="1"/>
</dbReference>
<dbReference type="InterPro" id="IPR031314">
    <property type="entry name" value="DNK_dom"/>
</dbReference>
<evidence type="ECO:0000259" key="1">
    <source>
        <dbReference type="Pfam" id="PF01712"/>
    </source>
</evidence>
<sequence>MVIAICGISGSGKSSIIKKLTKIYPNSMGVDILYPQDDVIKQFLHWRYNGSLNTNIAFSSYLLESCQQRFDQAQQKFKQKFNHLDGILFLKRISIENYIYTAVKLRQKKPKYLKAFDEIFDSIADLADKPDLAIFLDASFNYIKTNILKYSQIKKRQHFFANLEYFEQVHQSYKTMFVALANKYDIKYKILSLDLFSKPKDFINAITEIIDEHQNKS</sequence>
<dbReference type="GO" id="GO:0016301">
    <property type="term" value="F:kinase activity"/>
    <property type="evidence" value="ECO:0007669"/>
    <property type="project" value="UniProtKB-KW"/>
</dbReference>
<dbReference type="InterPro" id="IPR027417">
    <property type="entry name" value="P-loop_NTPase"/>
</dbReference>
<proteinExistence type="predicted"/>
<dbReference type="SUPFAM" id="SSF52540">
    <property type="entry name" value="P-loop containing nucleoside triphosphate hydrolases"/>
    <property type="match status" value="1"/>
</dbReference>
<feature type="domain" description="Deoxynucleoside kinase" evidence="1">
    <location>
        <begin position="3"/>
        <end position="192"/>
    </location>
</feature>
<evidence type="ECO:0000313" key="2">
    <source>
        <dbReference type="EMBL" id="TDV24286.1"/>
    </source>
</evidence>
<organism evidence="2 3">
    <name type="scientific">Mycoplasmopsis mustelae</name>
    <dbReference type="NCBI Taxonomy" id="171289"/>
    <lineage>
        <taxon>Bacteria</taxon>
        <taxon>Bacillati</taxon>
        <taxon>Mycoplasmatota</taxon>
        <taxon>Mycoplasmoidales</taxon>
        <taxon>Metamycoplasmataceae</taxon>
        <taxon>Mycoplasmopsis</taxon>
    </lineage>
</organism>
<dbReference type="RefSeq" id="WP_134110447.1">
    <property type="nucleotide sequence ID" value="NZ_SOCN01000001.1"/>
</dbReference>
<keyword evidence="2" id="KW-0418">Kinase</keyword>
<protein>
    <submittedName>
        <fullName evidence="2">Deoxyadenosine/deoxycytidine kinase</fullName>
    </submittedName>
</protein>
<accession>A0A4R7UDY8</accession>
<keyword evidence="3" id="KW-1185">Reference proteome</keyword>
<dbReference type="EMBL" id="SOCN01000001">
    <property type="protein sequence ID" value="TDV24286.1"/>
    <property type="molecule type" value="Genomic_DNA"/>
</dbReference>
<name>A0A4R7UDY8_9BACT</name>
<dbReference type="Proteomes" id="UP000295757">
    <property type="component" value="Unassembled WGS sequence"/>
</dbReference>
<reference evidence="2 3" key="1">
    <citation type="submission" date="2019-03" db="EMBL/GenBank/DDBJ databases">
        <title>Genomic Encyclopedia of Archaeal and Bacterial Type Strains, Phase II (KMG-II): from individual species to whole genera.</title>
        <authorList>
            <person name="Goeker M."/>
        </authorList>
    </citation>
    <scope>NUCLEOTIDE SEQUENCE [LARGE SCALE GENOMIC DNA]</scope>
    <source>
        <strain evidence="2 3">ATCC 35214</strain>
    </source>
</reference>
<dbReference type="Gene3D" id="3.40.50.300">
    <property type="entry name" value="P-loop containing nucleotide triphosphate hydrolases"/>
    <property type="match status" value="1"/>
</dbReference>
<evidence type="ECO:0000313" key="3">
    <source>
        <dbReference type="Proteomes" id="UP000295757"/>
    </source>
</evidence>
<gene>
    <name evidence="2" type="ORF">BCF59_0242</name>
</gene>
<keyword evidence="2" id="KW-0808">Transferase</keyword>
<comment type="caution">
    <text evidence="2">The sequence shown here is derived from an EMBL/GenBank/DDBJ whole genome shotgun (WGS) entry which is preliminary data.</text>
</comment>
<dbReference type="OrthoDB" id="391791at2"/>
<dbReference type="AlphaFoldDB" id="A0A4R7UDY8"/>